<evidence type="ECO:0000256" key="4">
    <source>
        <dbReference type="ARBA" id="ARBA00012944"/>
    </source>
</evidence>
<evidence type="ECO:0000256" key="3">
    <source>
        <dbReference type="ARBA" id="ARBA00009025"/>
    </source>
</evidence>
<evidence type="ECO:0000256" key="9">
    <source>
        <dbReference type="ARBA" id="ARBA00022967"/>
    </source>
</evidence>
<evidence type="ECO:0000256" key="6">
    <source>
        <dbReference type="ARBA" id="ARBA00022448"/>
    </source>
</evidence>
<comment type="function">
    <text evidence="17">Core subunit of the mitochondrial membrane respiratory chain NADH dehydrogenase (Complex I) which catalyzes electron transfer from NADH through the respiratory chain, using ubiquinone as an electron acceptor. Essential for the catalytic activity and assembly of complex I.</text>
</comment>
<geneLocation type="mitochondrion" evidence="19"/>
<feature type="transmembrane region" description="Helical" evidence="17">
    <location>
        <begin position="51"/>
        <end position="72"/>
    </location>
</feature>
<name>A0A7I6HH47_9HEMI</name>
<gene>
    <name evidence="19" type="primary">ND4</name>
</gene>
<feature type="transmembrane region" description="Helical" evidence="17">
    <location>
        <begin position="412"/>
        <end position="434"/>
    </location>
</feature>
<organism evidence="19">
    <name type="scientific">Polytoxus fuscovittatus</name>
    <dbReference type="NCBI Taxonomy" id="1347745"/>
    <lineage>
        <taxon>Eukaryota</taxon>
        <taxon>Metazoa</taxon>
        <taxon>Ecdysozoa</taxon>
        <taxon>Arthropoda</taxon>
        <taxon>Hexapoda</taxon>
        <taxon>Insecta</taxon>
        <taxon>Pterygota</taxon>
        <taxon>Neoptera</taxon>
        <taxon>Paraneoptera</taxon>
        <taxon>Hemiptera</taxon>
        <taxon>Heteroptera</taxon>
        <taxon>Panheteroptera</taxon>
        <taxon>Cimicomorpha</taxon>
        <taxon>Reduviidae</taxon>
        <taxon>Emesinae</taxon>
        <taxon>Saicini</taxon>
        <taxon>Polytoxus</taxon>
    </lineage>
</organism>
<dbReference type="GO" id="GO:0003954">
    <property type="term" value="F:NADH dehydrogenase activity"/>
    <property type="evidence" value="ECO:0007669"/>
    <property type="project" value="TreeGrafter"/>
</dbReference>
<dbReference type="EMBL" id="KC887535">
    <property type="protein sequence ID" value="AGO28125.1"/>
    <property type="molecule type" value="Genomic_DNA"/>
</dbReference>
<protein>
    <recommendedName>
        <fullName evidence="5 17">NADH-ubiquinone oxidoreductase chain 4</fullName>
        <ecNumber evidence="4 17">7.1.1.2</ecNumber>
    </recommendedName>
</protein>
<dbReference type="PANTHER" id="PTHR43507">
    <property type="entry name" value="NADH-UBIQUINONE OXIDOREDUCTASE CHAIN 4"/>
    <property type="match status" value="1"/>
</dbReference>
<keyword evidence="11 17" id="KW-1133">Transmembrane helix</keyword>
<keyword evidence="10 17" id="KW-0249">Electron transport</keyword>
<feature type="transmembrane region" description="Helical" evidence="17">
    <location>
        <begin position="173"/>
        <end position="196"/>
    </location>
</feature>
<dbReference type="PRINTS" id="PR01437">
    <property type="entry name" value="NUOXDRDTASE4"/>
</dbReference>
<dbReference type="Pfam" id="PF00361">
    <property type="entry name" value="Proton_antipo_M"/>
    <property type="match status" value="1"/>
</dbReference>
<keyword evidence="6 17" id="KW-0813">Transport</keyword>
<evidence type="ECO:0000259" key="18">
    <source>
        <dbReference type="Pfam" id="PF00361"/>
    </source>
</evidence>
<evidence type="ECO:0000256" key="8">
    <source>
        <dbReference type="ARBA" id="ARBA00022692"/>
    </source>
</evidence>
<keyword evidence="7 17" id="KW-0679">Respiratory chain</keyword>
<evidence type="ECO:0000256" key="2">
    <source>
        <dbReference type="ARBA" id="ARBA00004225"/>
    </source>
</evidence>
<keyword evidence="13 17" id="KW-0830">Ubiquinone</keyword>
<keyword evidence="8 17" id="KW-0812">Transmembrane</keyword>
<accession>A0A7I6HH47</accession>
<keyword evidence="14 17" id="KW-0496">Mitochondrion</keyword>
<evidence type="ECO:0000256" key="10">
    <source>
        <dbReference type="ARBA" id="ARBA00022982"/>
    </source>
</evidence>
<feature type="transmembrane region" description="Helical" evidence="17">
    <location>
        <begin position="371"/>
        <end position="392"/>
    </location>
</feature>
<evidence type="ECO:0000256" key="13">
    <source>
        <dbReference type="ARBA" id="ARBA00023075"/>
    </source>
</evidence>
<keyword evidence="9" id="KW-1278">Translocase</keyword>
<dbReference type="GO" id="GO:0048039">
    <property type="term" value="F:ubiquinone binding"/>
    <property type="evidence" value="ECO:0007669"/>
    <property type="project" value="TreeGrafter"/>
</dbReference>
<evidence type="ECO:0000313" key="19">
    <source>
        <dbReference type="EMBL" id="AGO28125.1"/>
    </source>
</evidence>
<evidence type="ECO:0000256" key="15">
    <source>
        <dbReference type="ARBA" id="ARBA00023136"/>
    </source>
</evidence>
<keyword evidence="15 17" id="KW-0472">Membrane</keyword>
<dbReference type="GO" id="GO:0015990">
    <property type="term" value="P:electron transport coupled proton transport"/>
    <property type="evidence" value="ECO:0007669"/>
    <property type="project" value="TreeGrafter"/>
</dbReference>
<evidence type="ECO:0000256" key="5">
    <source>
        <dbReference type="ARBA" id="ARBA00021006"/>
    </source>
</evidence>
<feature type="transmembrane region" description="Helical" evidence="17">
    <location>
        <begin position="138"/>
        <end position="158"/>
    </location>
</feature>
<evidence type="ECO:0000256" key="1">
    <source>
        <dbReference type="ARBA" id="ARBA00003257"/>
    </source>
</evidence>
<feature type="transmembrane region" description="Helical" evidence="17">
    <location>
        <begin position="203"/>
        <end position="224"/>
    </location>
</feature>
<evidence type="ECO:0000256" key="12">
    <source>
        <dbReference type="ARBA" id="ARBA00023027"/>
    </source>
</evidence>
<feature type="transmembrane region" description="Helical" evidence="17">
    <location>
        <begin position="84"/>
        <end position="100"/>
    </location>
</feature>
<feature type="transmembrane region" description="Helical" evidence="17">
    <location>
        <begin position="106"/>
        <end position="126"/>
    </location>
</feature>
<dbReference type="GO" id="GO:0008137">
    <property type="term" value="F:NADH dehydrogenase (ubiquinone) activity"/>
    <property type="evidence" value="ECO:0007669"/>
    <property type="project" value="UniProtKB-UniRule"/>
</dbReference>
<dbReference type="AlphaFoldDB" id="A0A7I6HH47"/>
<comment type="subcellular location">
    <subcellularLocation>
        <location evidence="2 17">Mitochondrion membrane</location>
        <topology evidence="2 17">Multi-pass membrane protein</topology>
    </subcellularLocation>
</comment>
<comment type="catalytic activity">
    <reaction evidence="16 17">
        <text>a ubiquinone + NADH + 5 H(+)(in) = a ubiquinol + NAD(+) + 4 H(+)(out)</text>
        <dbReference type="Rhea" id="RHEA:29091"/>
        <dbReference type="Rhea" id="RHEA-COMP:9565"/>
        <dbReference type="Rhea" id="RHEA-COMP:9566"/>
        <dbReference type="ChEBI" id="CHEBI:15378"/>
        <dbReference type="ChEBI" id="CHEBI:16389"/>
        <dbReference type="ChEBI" id="CHEBI:17976"/>
        <dbReference type="ChEBI" id="CHEBI:57540"/>
        <dbReference type="ChEBI" id="CHEBI:57945"/>
        <dbReference type="EC" id="7.1.1.2"/>
    </reaction>
</comment>
<dbReference type="GO" id="GO:0042773">
    <property type="term" value="P:ATP synthesis coupled electron transport"/>
    <property type="evidence" value="ECO:0007669"/>
    <property type="project" value="InterPro"/>
</dbReference>
<reference evidence="19" key="1">
    <citation type="submission" date="2013-04" db="EMBL/GenBank/DDBJ databases">
        <authorList>
            <person name="Gao J.Y."/>
            <person name="Cai W.Z."/>
        </authorList>
    </citation>
    <scope>NUCLEOTIDE SEQUENCE</scope>
</reference>
<feature type="transmembrane region" description="Helical" evidence="17">
    <location>
        <begin position="230"/>
        <end position="252"/>
    </location>
</feature>
<sequence length="435" mass="52359">MMLVIYGLFMLIPIFMMFGLWISLFYYLWLLFFFLILFYFVIFHLLLDIQWVLICFLLMMIFLSFWIIYLMLVNVNKYLYFEDLYFMLLLLLFCLFMTFISLNLFYFYVFFEFSLIPVFLIIFGWGYQPERLSSGFYLIFYTLFVSLPVLIVIFFIFHDYGCLFMEVMNCNNFYFYVFFVMFFMVKMPMFMIHFWLPKAHVEAPIFGSMILAGVLLKLGGYGLFRVIKFMFFFEFSYFIYSLSLIGIIYMAVSCLYQSDMKSMIAYSSIVHMGLVICGIMSYNYFSWFGCLILMLGHGYCSSMLFYLAYLVYCRSFSRNFMINKGLINFSPLLSLMWFLASVNNMGSPFCLNFFGELFLINGLISFFKFSFLYLFFGLFISCCYSIYLYSSINHGVFYKGFNYFFRLSLIEFYIILMHMIPLNFLFLNLLVFYWV</sequence>
<comment type="function">
    <text evidence="1">Core subunit of the mitochondrial membrane respiratory chain NADH dehydrogenase (Complex I) that is believed to belong to the minimal assembly required for catalysis. Complex I functions in the transfer of electrons from NADH to the respiratory chain. The immediate electron acceptor for the enzyme is believed to be ubiquinone.</text>
</comment>
<evidence type="ECO:0000256" key="14">
    <source>
        <dbReference type="ARBA" id="ARBA00023128"/>
    </source>
</evidence>
<feature type="transmembrane region" description="Helical" evidence="17">
    <location>
        <begin position="6"/>
        <end position="22"/>
    </location>
</feature>
<feature type="domain" description="NADH:quinone oxidoreductase/Mrp antiporter transmembrane" evidence="18">
    <location>
        <begin position="101"/>
        <end position="379"/>
    </location>
</feature>
<dbReference type="PANTHER" id="PTHR43507:SF20">
    <property type="entry name" value="NADH-UBIQUINONE OXIDOREDUCTASE CHAIN 4"/>
    <property type="match status" value="1"/>
</dbReference>
<dbReference type="EC" id="7.1.1.2" evidence="4 17"/>
<dbReference type="InterPro" id="IPR001750">
    <property type="entry name" value="ND/Mrp_TM"/>
</dbReference>
<dbReference type="GO" id="GO:0031966">
    <property type="term" value="C:mitochondrial membrane"/>
    <property type="evidence" value="ECO:0007669"/>
    <property type="project" value="UniProtKB-SubCell"/>
</dbReference>
<evidence type="ECO:0000256" key="7">
    <source>
        <dbReference type="ARBA" id="ARBA00022660"/>
    </source>
</evidence>
<proteinExistence type="inferred from homology"/>
<evidence type="ECO:0000256" key="16">
    <source>
        <dbReference type="ARBA" id="ARBA00049551"/>
    </source>
</evidence>
<keyword evidence="12 17" id="KW-0520">NAD</keyword>
<feature type="transmembrane region" description="Helical" evidence="17">
    <location>
        <begin position="291"/>
        <end position="312"/>
    </location>
</feature>
<feature type="transmembrane region" description="Helical" evidence="17">
    <location>
        <begin position="264"/>
        <end position="285"/>
    </location>
</feature>
<comment type="similarity">
    <text evidence="3 17">Belongs to the complex I subunit 4 family.</text>
</comment>
<dbReference type="InterPro" id="IPR003918">
    <property type="entry name" value="NADH_UbQ_OxRdtase"/>
</dbReference>
<evidence type="ECO:0000256" key="17">
    <source>
        <dbReference type="RuleBase" id="RU003297"/>
    </source>
</evidence>
<feature type="transmembrane region" description="Helical" evidence="17">
    <location>
        <begin position="27"/>
        <end position="45"/>
    </location>
</feature>
<evidence type="ECO:0000256" key="11">
    <source>
        <dbReference type="ARBA" id="ARBA00022989"/>
    </source>
</evidence>